<protein>
    <recommendedName>
        <fullName evidence="5">Exocyst complex component</fullName>
    </recommendedName>
</protein>
<feature type="domain" description="Exocyst complex component EXOC6/Sec15 N-terminal" evidence="9">
    <location>
        <begin position="80"/>
        <end position="249"/>
    </location>
</feature>
<feature type="compositionally biased region" description="Polar residues" evidence="7">
    <location>
        <begin position="432"/>
        <end position="442"/>
    </location>
</feature>
<accession>A0ABM0ZWK1</accession>
<keyword evidence="4 6" id="KW-0175">Coiled coil</keyword>
<dbReference type="Pfam" id="PF04091">
    <property type="entry name" value="Sec15_C"/>
    <property type="match status" value="1"/>
</dbReference>
<evidence type="ECO:0000256" key="5">
    <source>
        <dbReference type="PIRNR" id="PIRNR025007"/>
    </source>
</evidence>
<evidence type="ECO:0000259" key="9">
    <source>
        <dbReference type="Pfam" id="PF20651"/>
    </source>
</evidence>
<evidence type="ECO:0000256" key="4">
    <source>
        <dbReference type="ARBA" id="ARBA00023054"/>
    </source>
</evidence>
<dbReference type="PANTHER" id="PTHR12702">
    <property type="entry name" value="SEC15"/>
    <property type="match status" value="1"/>
</dbReference>
<dbReference type="PIRSF" id="PIRSF025007">
    <property type="entry name" value="Sec15"/>
    <property type="match status" value="1"/>
</dbReference>
<evidence type="ECO:0000256" key="6">
    <source>
        <dbReference type="SAM" id="Coils"/>
    </source>
</evidence>
<feature type="region of interest" description="Disordered" evidence="7">
    <location>
        <begin position="1"/>
        <end position="20"/>
    </location>
</feature>
<name>A0ABM0ZWK1_APLCA</name>
<dbReference type="Gene3D" id="1.10.357.30">
    <property type="entry name" value="Exocyst complex subunit Sec15 C-terminal domain, N-terminal subdomain"/>
    <property type="match status" value="1"/>
</dbReference>
<dbReference type="InterPro" id="IPR048359">
    <property type="entry name" value="EXOC6_Sec15_N"/>
</dbReference>
<feature type="compositionally biased region" description="Basic residues" evidence="7">
    <location>
        <begin position="263"/>
        <end position="272"/>
    </location>
</feature>
<feature type="coiled-coil region" evidence="6">
    <location>
        <begin position="845"/>
        <end position="875"/>
    </location>
</feature>
<dbReference type="GeneID" id="101845968"/>
<dbReference type="InterPro" id="IPR042044">
    <property type="entry name" value="EXOC6PINT-1/Sec15/Tip20_C_dom2"/>
</dbReference>
<evidence type="ECO:0000256" key="1">
    <source>
        <dbReference type="ARBA" id="ARBA00007944"/>
    </source>
</evidence>
<keyword evidence="3 5" id="KW-0268">Exocytosis</keyword>
<keyword evidence="2 5" id="KW-0813">Transport</keyword>
<gene>
    <name evidence="11" type="primary">LOC101845968</name>
</gene>
<evidence type="ECO:0000256" key="2">
    <source>
        <dbReference type="ARBA" id="ARBA00022448"/>
    </source>
</evidence>
<dbReference type="Proteomes" id="UP000694888">
    <property type="component" value="Unplaced"/>
</dbReference>
<comment type="function">
    <text evidence="5">Component of the exocyst complex involved in the docking of exocytic vesicles with fusion sites on the plasma membrane.</text>
</comment>
<reference evidence="11" key="1">
    <citation type="submission" date="2025-08" db="UniProtKB">
        <authorList>
            <consortium name="RefSeq"/>
        </authorList>
    </citation>
    <scope>IDENTIFICATION</scope>
</reference>
<feature type="region of interest" description="Disordered" evidence="7">
    <location>
        <begin position="432"/>
        <end position="457"/>
    </location>
</feature>
<evidence type="ECO:0000313" key="10">
    <source>
        <dbReference type="Proteomes" id="UP000694888"/>
    </source>
</evidence>
<dbReference type="Gene3D" id="1.20.58.670">
    <property type="entry name" value="Dsl1p vesicle tethering complex, Tip20p subunit, domain D"/>
    <property type="match status" value="1"/>
</dbReference>
<feature type="domain" description="Exocyst complex subunit EXOC6/Sec15 C-terminal" evidence="8">
    <location>
        <begin position="489"/>
        <end position="847"/>
    </location>
</feature>
<organism evidence="10 11">
    <name type="scientific">Aplysia californica</name>
    <name type="common">California sea hare</name>
    <dbReference type="NCBI Taxonomy" id="6500"/>
    <lineage>
        <taxon>Eukaryota</taxon>
        <taxon>Metazoa</taxon>
        <taxon>Spiralia</taxon>
        <taxon>Lophotrochozoa</taxon>
        <taxon>Mollusca</taxon>
        <taxon>Gastropoda</taxon>
        <taxon>Heterobranchia</taxon>
        <taxon>Euthyneura</taxon>
        <taxon>Tectipleura</taxon>
        <taxon>Aplysiida</taxon>
        <taxon>Aplysioidea</taxon>
        <taxon>Aplysiidae</taxon>
        <taxon>Aplysia</taxon>
    </lineage>
</organism>
<dbReference type="Pfam" id="PF20651">
    <property type="entry name" value="EXOC6_Sec15_N"/>
    <property type="match status" value="1"/>
</dbReference>
<dbReference type="InterPro" id="IPR046361">
    <property type="entry name" value="EXOC6/Sec15_C"/>
</dbReference>
<evidence type="ECO:0000256" key="7">
    <source>
        <dbReference type="SAM" id="MobiDB-lite"/>
    </source>
</evidence>
<feature type="compositionally biased region" description="Acidic residues" evidence="7">
    <location>
        <begin position="443"/>
        <end position="456"/>
    </location>
</feature>
<dbReference type="InterPro" id="IPR007225">
    <property type="entry name" value="EXOC6/Sec15"/>
</dbReference>
<keyword evidence="10" id="KW-1185">Reference proteome</keyword>
<evidence type="ECO:0000259" key="8">
    <source>
        <dbReference type="Pfam" id="PF04091"/>
    </source>
</evidence>
<proteinExistence type="inferred from homology"/>
<evidence type="ECO:0000313" key="11">
    <source>
        <dbReference type="RefSeq" id="XP_012935994.1"/>
    </source>
</evidence>
<dbReference type="RefSeq" id="XP_012935994.1">
    <property type="nucleotide sequence ID" value="XM_013080540.1"/>
</dbReference>
<dbReference type="InterPro" id="IPR042045">
    <property type="entry name" value="EXOC6/Sec15_C_dom1"/>
</dbReference>
<dbReference type="PANTHER" id="PTHR12702:SF0">
    <property type="entry name" value="EXOCYST COMPLEX COMPONENT 6"/>
    <property type="match status" value="1"/>
</dbReference>
<feature type="region of interest" description="Disordered" evidence="7">
    <location>
        <begin position="252"/>
        <end position="301"/>
    </location>
</feature>
<comment type="similarity">
    <text evidence="1 5">Belongs to the SEC15 family.</text>
</comment>
<evidence type="ECO:0000256" key="3">
    <source>
        <dbReference type="ARBA" id="ARBA00022483"/>
    </source>
</evidence>
<sequence length="888" mass="102241">MRMRNVNNGKMAEATPSASGEEYPWKRLNVSVQDADTLRQEAVEAHHDHLITEIETSEGPLATTLRAVYDGDEIDYFMEKLDGRIKSHDHEIERMCNYHYQGFIDSIRELQQVSGDATKLKGEIQGLNRELQTSCDPLLSAGDELVKCRKVQKNVTQAIESLSLCLPVLEMYGKLQEQMKSKRYYPALKTLEQLEHTYLPRVINHWFSQTMADAIPKLRERIKEASMTELKDFLESIRKHSAKIGEVAMRHAAEQNNMDPTIAKKKVKKRRAPAPPNPFTGEIDYEPPRPPSDGEDAEEELSAQDLVDFSPVYRCLHIYTVLGDKEKFETYYRSQRWKQARLSLQPPSNMHESIDLFKRYFHDIIGFFVVEDHILHTTQGLVTRSHMDELWEKAVEKISATLRSTSARLASDPCRGLEEKQFDHFHLKVDSLGNQTVPNDSQSPEDEEDEEDDEDEQSCKVASLMLEVKKLIVLFCHTLKGYGFSVGRLLELLLEMRDRYSEILSEQWVEVFNDIFAEDNYTPIFCDSPDDYTIITSQFPYRDKDLEQSDYPRQFPFSQFVPSIYVQVKEYINACLKFSADLHLSHTEIDDMIRKSANQLLTKTLGGCLSSLIKKPNLSLLQLIQISINMNYLEKSCEYLEEYISSITGAEKDSVHIARLHGSSMFKDARSDAEQHIYEQLNLKIDEFLDLASYDWTVQESRGQASSYLMDLVAFLQSTFMSFTNLPVFHTSWAKYVEKVAKTACMSACQHIASRLMALLQDNDIRQLSMGALQQFNLDVMQCEQFAASEPVPDSNDGTLQMAFTDLRQLLDLFINWDWSVYLADFGKQQARYLRVPRHTAISLLEKLNNADKKKNNLLQSLKKNEREKKKLIDTVLKQLKVLENGTT</sequence>